<evidence type="ECO:0000256" key="3">
    <source>
        <dbReference type="ARBA" id="ARBA00022670"/>
    </source>
</evidence>
<keyword evidence="4 8" id="KW-0479">Metal-binding</keyword>
<feature type="binding site" evidence="8">
    <location>
        <position position="186"/>
    </location>
    <ligand>
        <name>Zn(2+)</name>
        <dbReference type="ChEBI" id="CHEBI:29105"/>
        <label>2</label>
    </ligand>
</feature>
<accession>A0A1W2AAA4</accession>
<proteinExistence type="inferred from homology"/>
<dbReference type="AlphaFoldDB" id="A0A1W2AAA4"/>
<evidence type="ECO:0000256" key="8">
    <source>
        <dbReference type="PIRSR" id="PIRSR001123-2"/>
    </source>
</evidence>
<organism evidence="9 10">
    <name type="scientific">Papillibacter cinnamivorans DSM 12816</name>
    <dbReference type="NCBI Taxonomy" id="1122930"/>
    <lineage>
        <taxon>Bacteria</taxon>
        <taxon>Bacillati</taxon>
        <taxon>Bacillota</taxon>
        <taxon>Clostridia</taxon>
        <taxon>Eubacteriales</taxon>
        <taxon>Oscillospiraceae</taxon>
        <taxon>Papillibacter</taxon>
    </lineage>
</organism>
<dbReference type="SUPFAM" id="SSF53187">
    <property type="entry name" value="Zn-dependent exopeptidases"/>
    <property type="match status" value="1"/>
</dbReference>
<dbReference type="RefSeq" id="WP_084234317.1">
    <property type="nucleotide sequence ID" value="NZ_FWXW01000003.1"/>
</dbReference>
<dbReference type="OrthoDB" id="9772053at2"/>
<dbReference type="PIRSF" id="PIRSF001123">
    <property type="entry name" value="PepA_GA"/>
    <property type="match status" value="1"/>
</dbReference>
<dbReference type="InterPro" id="IPR051464">
    <property type="entry name" value="Peptidase_M42_aminopept"/>
</dbReference>
<evidence type="ECO:0000256" key="6">
    <source>
        <dbReference type="PIRNR" id="PIRNR001123"/>
    </source>
</evidence>
<comment type="similarity">
    <text evidence="1 6">Belongs to the peptidase M42 family.</text>
</comment>
<feature type="binding site" evidence="8">
    <location>
        <position position="219"/>
    </location>
    <ligand>
        <name>Zn(2+)</name>
        <dbReference type="ChEBI" id="CHEBI:29105"/>
        <label>2</label>
    </ligand>
</feature>
<name>A0A1W2AAA4_9FIRM</name>
<evidence type="ECO:0000256" key="1">
    <source>
        <dbReference type="ARBA" id="ARBA00006272"/>
    </source>
</evidence>
<protein>
    <submittedName>
        <fullName evidence="9">Putative aminopeptidase FrvX</fullName>
    </submittedName>
</protein>
<evidence type="ECO:0000256" key="7">
    <source>
        <dbReference type="PIRSR" id="PIRSR001123-1"/>
    </source>
</evidence>
<evidence type="ECO:0000256" key="2">
    <source>
        <dbReference type="ARBA" id="ARBA00022438"/>
    </source>
</evidence>
<dbReference type="Gene3D" id="2.40.30.40">
    <property type="entry name" value="Peptidase M42, domain 2"/>
    <property type="match status" value="1"/>
</dbReference>
<gene>
    <name evidence="9" type="ORF">SAMN02745168_1646</name>
</gene>
<feature type="binding site" evidence="8">
    <location>
        <position position="328"/>
    </location>
    <ligand>
        <name>Zn(2+)</name>
        <dbReference type="ChEBI" id="CHEBI:29105"/>
        <label>2</label>
    </ligand>
</feature>
<feature type="binding site" evidence="8">
    <location>
        <position position="186"/>
    </location>
    <ligand>
        <name>Zn(2+)</name>
        <dbReference type="ChEBI" id="CHEBI:29105"/>
        <label>1</label>
    </ligand>
</feature>
<dbReference type="PANTHER" id="PTHR32481:SF0">
    <property type="entry name" value="AMINOPEPTIDASE YPDE-RELATED"/>
    <property type="match status" value="1"/>
</dbReference>
<dbReference type="GO" id="GO:0004177">
    <property type="term" value="F:aminopeptidase activity"/>
    <property type="evidence" value="ECO:0007669"/>
    <property type="project" value="UniProtKB-UniRule"/>
</dbReference>
<dbReference type="SUPFAM" id="SSF101821">
    <property type="entry name" value="Aminopeptidase/glucanase lid domain"/>
    <property type="match status" value="1"/>
</dbReference>
<evidence type="ECO:0000256" key="5">
    <source>
        <dbReference type="ARBA" id="ARBA00022801"/>
    </source>
</evidence>
<dbReference type="PANTHER" id="PTHR32481">
    <property type="entry name" value="AMINOPEPTIDASE"/>
    <property type="match status" value="1"/>
</dbReference>
<comment type="cofactor">
    <cofactor evidence="8">
        <name>a divalent metal cation</name>
        <dbReference type="ChEBI" id="CHEBI:60240"/>
    </cofactor>
    <text evidence="8">Binds 2 divalent metal cations per subunit.</text>
</comment>
<keyword evidence="10" id="KW-1185">Reference proteome</keyword>
<feature type="binding site" evidence="8">
    <location>
        <position position="241"/>
    </location>
    <ligand>
        <name>Zn(2+)</name>
        <dbReference type="ChEBI" id="CHEBI:29105"/>
        <label>1</label>
    </ligand>
</feature>
<feature type="active site" description="Proton acceptor" evidence="7">
    <location>
        <position position="218"/>
    </location>
</feature>
<evidence type="ECO:0000313" key="9">
    <source>
        <dbReference type="EMBL" id="SMC57574.1"/>
    </source>
</evidence>
<keyword evidence="3" id="KW-0645">Protease</keyword>
<dbReference type="Gene3D" id="3.40.630.10">
    <property type="entry name" value="Zn peptidases"/>
    <property type="match status" value="1"/>
</dbReference>
<dbReference type="GO" id="GO:0006508">
    <property type="term" value="P:proteolysis"/>
    <property type="evidence" value="ECO:0007669"/>
    <property type="project" value="UniProtKB-KW"/>
</dbReference>
<feature type="binding site" evidence="8">
    <location>
        <position position="70"/>
    </location>
    <ligand>
        <name>Zn(2+)</name>
        <dbReference type="ChEBI" id="CHEBI:29105"/>
        <label>1</label>
    </ligand>
</feature>
<reference evidence="9 10" key="1">
    <citation type="submission" date="2017-04" db="EMBL/GenBank/DDBJ databases">
        <authorList>
            <person name="Afonso C.L."/>
            <person name="Miller P.J."/>
            <person name="Scott M.A."/>
            <person name="Spackman E."/>
            <person name="Goraichik I."/>
            <person name="Dimitrov K.M."/>
            <person name="Suarez D.L."/>
            <person name="Swayne D.E."/>
        </authorList>
    </citation>
    <scope>NUCLEOTIDE SEQUENCE [LARGE SCALE GENOMIC DNA]</scope>
    <source>
        <strain evidence="9 10">DSM 12816</strain>
    </source>
</reference>
<dbReference type="Proteomes" id="UP000192790">
    <property type="component" value="Unassembled WGS sequence"/>
</dbReference>
<dbReference type="InterPro" id="IPR008007">
    <property type="entry name" value="Peptidase_M42"/>
</dbReference>
<evidence type="ECO:0000313" key="10">
    <source>
        <dbReference type="Proteomes" id="UP000192790"/>
    </source>
</evidence>
<evidence type="ECO:0000256" key="4">
    <source>
        <dbReference type="ARBA" id="ARBA00022723"/>
    </source>
</evidence>
<sequence length="361" mass="39060">MKTAVDERCLSMIRTLSEARGPSGFEDEAVNAAKNCARDLADISEDSLRNLYIRPRYNRGGRPVLMLDAHSDEVGFMIHSIKPNGTLRFLLLGEWNEAALPGTGVRVRNARGEWIRGVIASKPPHFMTSAERSTVLTARDLVIDVGAVSDAEARDVFAIRIGEPAVPDTAFSYDPSADTMIGKSFDCRIGCAAMLETLRRLRGEPLSVDVVGVMSSQEELGERGCTVAVRKVAPQAAIVFEGCPADDTFTEPYAIQTALKKGPMLRFMDRSILCNPRFQRFALDLAENPSLAVQSSVREGGGNNGAVIHTSLDGIPAIVLGVPVRYIHSGCGITSYYDFEAAVRLAVDLAKALTPEIIAGF</sequence>
<dbReference type="GO" id="GO:0046872">
    <property type="term" value="F:metal ion binding"/>
    <property type="evidence" value="ECO:0007669"/>
    <property type="project" value="UniProtKB-UniRule"/>
</dbReference>
<keyword evidence="2 9" id="KW-0031">Aminopeptidase</keyword>
<keyword evidence="5" id="KW-0378">Hydrolase</keyword>
<dbReference type="InterPro" id="IPR023367">
    <property type="entry name" value="Peptidase_M42_dom2"/>
</dbReference>
<dbReference type="EMBL" id="FWXW01000003">
    <property type="protein sequence ID" value="SMC57574.1"/>
    <property type="molecule type" value="Genomic_DNA"/>
</dbReference>
<dbReference type="Pfam" id="PF05343">
    <property type="entry name" value="Peptidase_M42"/>
    <property type="match status" value="1"/>
</dbReference>